<name>A0A370KXH3_9HYPH</name>
<organism evidence="3 4">
    <name type="scientific">Bosea caraganae</name>
    <dbReference type="NCBI Taxonomy" id="2763117"/>
    <lineage>
        <taxon>Bacteria</taxon>
        <taxon>Pseudomonadati</taxon>
        <taxon>Pseudomonadota</taxon>
        <taxon>Alphaproteobacteria</taxon>
        <taxon>Hyphomicrobiales</taxon>
        <taxon>Boseaceae</taxon>
        <taxon>Bosea</taxon>
    </lineage>
</organism>
<comment type="caution">
    <text evidence="3">The sequence shown here is derived from an EMBL/GenBank/DDBJ whole genome shotgun (WGS) entry which is preliminary data.</text>
</comment>
<accession>A0A370KXH3</accession>
<evidence type="ECO:0000256" key="1">
    <source>
        <dbReference type="SAM" id="MobiDB-lite"/>
    </source>
</evidence>
<keyword evidence="2" id="KW-0472">Membrane</keyword>
<evidence type="ECO:0008006" key="5">
    <source>
        <dbReference type="Google" id="ProtNLM"/>
    </source>
</evidence>
<gene>
    <name evidence="3" type="ORF">DWE98_28550</name>
</gene>
<reference evidence="4" key="1">
    <citation type="submission" date="2018-07" db="EMBL/GenBank/DDBJ databases">
        <authorList>
            <person name="Safronova V.I."/>
            <person name="Chirak E.R."/>
            <person name="Sazanova A.L."/>
        </authorList>
    </citation>
    <scope>NUCLEOTIDE SEQUENCE [LARGE SCALE GENOMIC DNA]</scope>
    <source>
        <strain evidence="4">RCAM04685</strain>
    </source>
</reference>
<keyword evidence="4" id="KW-1185">Reference proteome</keyword>
<dbReference type="PANTHER" id="PTHR40940:SF1">
    <property type="entry name" value="PROTEIN BATD"/>
    <property type="match status" value="1"/>
</dbReference>
<evidence type="ECO:0000313" key="3">
    <source>
        <dbReference type="EMBL" id="RDJ19677.1"/>
    </source>
</evidence>
<dbReference type="EMBL" id="QQTP01000031">
    <property type="protein sequence ID" value="RDJ19677.1"/>
    <property type="molecule type" value="Genomic_DNA"/>
</dbReference>
<dbReference type="PANTHER" id="PTHR40940">
    <property type="entry name" value="PROTEIN BATD-RELATED"/>
    <property type="match status" value="1"/>
</dbReference>
<evidence type="ECO:0000256" key="2">
    <source>
        <dbReference type="SAM" id="Phobius"/>
    </source>
</evidence>
<protein>
    <recommendedName>
        <fullName evidence="5">Protein BatD</fullName>
    </recommendedName>
</protein>
<dbReference type="AlphaFoldDB" id="A0A370KXH3"/>
<evidence type="ECO:0000313" key="4">
    <source>
        <dbReference type="Proteomes" id="UP000255207"/>
    </source>
</evidence>
<dbReference type="Proteomes" id="UP000255207">
    <property type="component" value="Unassembled WGS sequence"/>
</dbReference>
<dbReference type="OrthoDB" id="7699970at2"/>
<sequence>MAEARADPARRLPQGQVRLPAHRRSDGDGPMRLALPCLLLLPIAAMAQTTPDAPRLRTSLEPAAGIVIGQPVRLRVQVLFPGEMPHPPLVKVREAPGTQILRFETQALTIRDRIDGNDYVGQVFEFVVFPRRPGEIAIPAPDVTLLDRAGDPVGTATGEATRFGVSVPPGIDPSGPVLVADKVSASESWSPEPGSTLREGGAITRIIRRQASGVPALGMAELRFTAPEGVRVYLDPPVVEDRVDRGGVDGARTDKVTYVFERPGTYALPQISQPWWSLSSKEARIEALPGAMVTVAATSPAASERHRFDAGWLAWGLLGLVALVTAVAGGVTFVRPWRERYRASAAFAQRQLLRTAAFGDAAATYRAMQTWRSRMSLADMASLETDPSLLPHYQHLLAVIFGGIGSWGGRDGRALAKAVAAWRSEHPQAGGLPQPLPPLNPAYAPIADAAANRGRN</sequence>
<proteinExistence type="predicted"/>
<dbReference type="InterPro" id="IPR025738">
    <property type="entry name" value="BatD"/>
</dbReference>
<feature type="compositionally biased region" description="Basic and acidic residues" evidence="1">
    <location>
        <begin position="1"/>
        <end position="10"/>
    </location>
</feature>
<feature type="region of interest" description="Disordered" evidence="1">
    <location>
        <begin position="1"/>
        <end position="27"/>
    </location>
</feature>
<feature type="transmembrane region" description="Helical" evidence="2">
    <location>
        <begin position="312"/>
        <end position="334"/>
    </location>
</feature>
<keyword evidence="2" id="KW-0812">Transmembrane</keyword>
<keyword evidence="2" id="KW-1133">Transmembrane helix</keyword>